<evidence type="ECO:0000313" key="11">
    <source>
        <dbReference type="EMBL" id="TWP28998.1"/>
    </source>
</evidence>
<comment type="subcellular location">
    <subcellularLocation>
        <location evidence="1">Cell membrane</location>
        <topology evidence="1">Multi-pass membrane protein</topology>
    </subcellularLocation>
</comment>
<feature type="transmembrane region" description="Helical" evidence="10">
    <location>
        <begin position="536"/>
        <end position="553"/>
    </location>
</feature>
<dbReference type="PANTHER" id="PTHR13285">
    <property type="entry name" value="ACYLTRANSFERASE"/>
    <property type="match status" value="1"/>
</dbReference>
<sequence length="566" mass="66253">MLPLSNEAKELNVFQKFIQNIDVHKLIEQFYFNPLEPLIFNSGFFVFIFTFFMIGYALVHRTHFPKVIYVILFSLYFYYRSSGYYYLVLIFCVFFDFFVGFVLYKAKNKIARKTLLFFSLAVNLGILVHFKYTNFLIDSFNAVTHNEYKKIDIFLPVGVSFFTFQSMSYIIDIYRNKIKPVKNLLDYGFFVSFFPQLVAGPIIRAYDFIPQLYDRPTIITKSMIGRGMFLITIGLFKKSVISDYIGANFVDRIFDQPQLYSGIENLFGIYGYALQIYCDFSGYSDMAIGIALLLGFHFPKNFNSPYQAKNITEFWHRWHISLSSWLKDYLYFSLGGNRYGNFFGYFFPVLFFIGLLVWGIVGIQNQSYWQMLIAVIFIGFFSLSILLSSNKKKAVFGSFNQMTTMLLGGLWHGASMRFILWGAMHGLALAIHKTYMNIFGITEKNNKKSNIWINLLAVIITFHFVCFCWIFFRVSDMQTAWTMLGQVIYKFEPHILVQMISGYKLVFFLMLVGFILHFTPVEWEESFKTKIEKAPYLVALLFLFIVVILVAQVKSSDIQPFIYFQF</sequence>
<evidence type="ECO:0000256" key="4">
    <source>
        <dbReference type="ARBA" id="ARBA00022679"/>
    </source>
</evidence>
<dbReference type="InterPro" id="IPR024194">
    <property type="entry name" value="Ac/AlaTfrase_AlgI/DltB"/>
</dbReference>
<comment type="caution">
    <text evidence="11">The sequence shown here is derived from an EMBL/GenBank/DDBJ whole genome shotgun (WGS) entry which is preliminary data.</text>
</comment>
<keyword evidence="4 9" id="KW-0808">Transferase</keyword>
<keyword evidence="5 10" id="KW-0812">Transmembrane</keyword>
<evidence type="ECO:0000313" key="12">
    <source>
        <dbReference type="Proteomes" id="UP000319499"/>
    </source>
</evidence>
<keyword evidence="3 9" id="KW-1003">Cell membrane</keyword>
<dbReference type="GO" id="GO:0005886">
    <property type="term" value="C:plasma membrane"/>
    <property type="evidence" value="ECO:0007669"/>
    <property type="project" value="UniProtKB-SubCell"/>
</dbReference>
<reference evidence="11 12" key="1">
    <citation type="submission" date="2019-02" db="EMBL/GenBank/DDBJ databases">
        <title>Apibacter muscae sp. nov.: a novel member of the house fly microbiota.</title>
        <authorList>
            <person name="Park R."/>
        </authorList>
    </citation>
    <scope>NUCLEOTIDE SEQUENCE [LARGE SCALE GENOMIC DNA]</scope>
    <source>
        <strain evidence="11 12">AL1</strain>
    </source>
</reference>
<evidence type="ECO:0000256" key="7">
    <source>
        <dbReference type="ARBA" id="ARBA00023136"/>
    </source>
</evidence>
<dbReference type="InterPro" id="IPR051085">
    <property type="entry name" value="MB_O-acyltransferase"/>
</dbReference>
<feature type="transmembrane region" description="Helical" evidence="10">
    <location>
        <begin position="85"/>
        <end position="103"/>
    </location>
</feature>
<feature type="transmembrane region" description="Helical" evidence="10">
    <location>
        <begin position="153"/>
        <end position="172"/>
    </location>
</feature>
<dbReference type="GO" id="GO:0042121">
    <property type="term" value="P:alginic acid biosynthetic process"/>
    <property type="evidence" value="ECO:0007669"/>
    <property type="project" value="InterPro"/>
</dbReference>
<dbReference type="OrthoDB" id="9805788at2"/>
<keyword evidence="12" id="KW-1185">Reference proteome</keyword>
<feature type="transmembrane region" description="Helical" evidence="10">
    <location>
        <begin position="38"/>
        <end position="59"/>
    </location>
</feature>
<keyword evidence="6 10" id="KW-1133">Transmembrane helix</keyword>
<dbReference type="Proteomes" id="UP000319499">
    <property type="component" value="Unassembled WGS sequence"/>
</dbReference>
<gene>
    <name evidence="11" type="ORF">ETU09_03945</name>
</gene>
<feature type="transmembrane region" description="Helical" evidence="10">
    <location>
        <begin position="451"/>
        <end position="474"/>
    </location>
</feature>
<evidence type="ECO:0000256" key="9">
    <source>
        <dbReference type="PIRNR" id="PIRNR016636"/>
    </source>
</evidence>
<feature type="transmembrane region" description="Helical" evidence="10">
    <location>
        <begin position="495"/>
        <end position="516"/>
    </location>
</feature>
<feature type="transmembrane region" description="Helical" evidence="10">
    <location>
        <begin position="184"/>
        <end position="206"/>
    </location>
</feature>
<proteinExistence type="inferred from homology"/>
<dbReference type="PANTHER" id="PTHR13285:SF23">
    <property type="entry name" value="TEICHOIC ACID D-ALANYLTRANSFERASE"/>
    <property type="match status" value="1"/>
</dbReference>
<keyword evidence="7 9" id="KW-0472">Membrane</keyword>
<evidence type="ECO:0000256" key="1">
    <source>
        <dbReference type="ARBA" id="ARBA00004651"/>
    </source>
</evidence>
<dbReference type="InterPro" id="IPR004299">
    <property type="entry name" value="MBOAT_fam"/>
</dbReference>
<feature type="transmembrane region" description="Helical" evidence="10">
    <location>
        <begin position="409"/>
        <end position="431"/>
    </location>
</feature>
<evidence type="ECO:0000256" key="8">
    <source>
        <dbReference type="ARBA" id="ARBA00023315"/>
    </source>
</evidence>
<feature type="transmembrane region" description="Helical" evidence="10">
    <location>
        <begin position="367"/>
        <end position="388"/>
    </location>
</feature>
<accession>A0A563DFE6</accession>
<dbReference type="EMBL" id="SELH01000016">
    <property type="protein sequence ID" value="TWP28998.1"/>
    <property type="molecule type" value="Genomic_DNA"/>
</dbReference>
<dbReference type="Pfam" id="PF03062">
    <property type="entry name" value="MBOAT"/>
    <property type="match status" value="1"/>
</dbReference>
<feature type="transmembrane region" description="Helical" evidence="10">
    <location>
        <begin position="342"/>
        <end position="361"/>
    </location>
</feature>
<evidence type="ECO:0000256" key="10">
    <source>
        <dbReference type="SAM" id="Phobius"/>
    </source>
</evidence>
<organism evidence="11 12">
    <name type="scientific">Apibacter muscae</name>
    <dbReference type="NCBI Taxonomy" id="2509004"/>
    <lineage>
        <taxon>Bacteria</taxon>
        <taxon>Pseudomonadati</taxon>
        <taxon>Bacteroidota</taxon>
        <taxon>Flavobacteriia</taxon>
        <taxon>Flavobacteriales</taxon>
        <taxon>Weeksellaceae</taxon>
        <taxon>Apibacter</taxon>
    </lineage>
</organism>
<evidence type="ECO:0000256" key="6">
    <source>
        <dbReference type="ARBA" id="ARBA00022989"/>
    </source>
</evidence>
<keyword evidence="8 9" id="KW-0012">Acyltransferase</keyword>
<evidence type="ECO:0000256" key="3">
    <source>
        <dbReference type="ARBA" id="ARBA00022475"/>
    </source>
</evidence>
<dbReference type="PIRSF" id="PIRSF500217">
    <property type="entry name" value="AlgI"/>
    <property type="match status" value="1"/>
</dbReference>
<name>A0A563DFE6_9FLAO</name>
<dbReference type="GO" id="GO:0016746">
    <property type="term" value="F:acyltransferase activity"/>
    <property type="evidence" value="ECO:0007669"/>
    <property type="project" value="UniProtKB-KW"/>
</dbReference>
<evidence type="ECO:0000256" key="5">
    <source>
        <dbReference type="ARBA" id="ARBA00022692"/>
    </source>
</evidence>
<dbReference type="RefSeq" id="WP_146292049.1">
    <property type="nucleotide sequence ID" value="NZ_SELH01000016.1"/>
</dbReference>
<dbReference type="PIRSF" id="PIRSF016636">
    <property type="entry name" value="AlgI_DltB"/>
    <property type="match status" value="1"/>
</dbReference>
<dbReference type="InterPro" id="IPR028362">
    <property type="entry name" value="AlgI"/>
</dbReference>
<protein>
    <submittedName>
        <fullName evidence="11">MBOAT family protein</fullName>
    </submittedName>
</protein>
<feature type="transmembrane region" description="Helical" evidence="10">
    <location>
        <begin position="115"/>
        <end position="133"/>
    </location>
</feature>
<dbReference type="AlphaFoldDB" id="A0A563DFE6"/>
<evidence type="ECO:0000256" key="2">
    <source>
        <dbReference type="ARBA" id="ARBA00010323"/>
    </source>
</evidence>
<comment type="similarity">
    <text evidence="2 9">Belongs to the membrane-bound acyltransferase family.</text>
</comment>